<accession>A0ACC2KGN5</accession>
<proteinExistence type="predicted"/>
<sequence length="397" mass="42519">MTSSPQEILLVSSPDGPIMAYNASTGTTLTHFSGSHCPRRGLAHVGKTMIAASHISPATASASICLYNWWSSTAFYHLPMPEPVAPITTTADGSFLFAGGISGHIHALSLPSGDLLRSLPIHRKPVTCLTINDDGSLLISGGDDGLITVLPVLQLLDVNDSTQSTFHQISAHSLSITAIISGVGGYNSTTVSCSLDCTCKFWNLANGTQLRTIQFPCPIWSVTMDPIDWVFYAGGSNGQVHVGALKVNRRKQSSRDEAEVVALSQEHCGAVTGLVITNEGRNLVTASEDGVIWVWEMTSRKVVRVLGKELTSVSDLMLAKGVGGSGGVHSAVEWGHSGLGFAGREICRPLREKKDMEKWLAVVEQDRKRAMDVLEGAFGTYGKLLTLFLKEVKGMKK</sequence>
<comment type="caution">
    <text evidence="1">The sequence shown here is derived from an EMBL/GenBank/DDBJ whole genome shotgun (WGS) entry which is preliminary data.</text>
</comment>
<evidence type="ECO:0000313" key="1">
    <source>
        <dbReference type="EMBL" id="KAJ8620129.1"/>
    </source>
</evidence>
<protein>
    <submittedName>
        <fullName evidence="1">Uncharacterized protein</fullName>
    </submittedName>
</protein>
<reference evidence="1 2" key="1">
    <citation type="journal article" date="2022" name="Hortic Res">
        <title>A haplotype resolved chromosomal level avocado genome allows analysis of novel avocado genes.</title>
        <authorList>
            <person name="Nath O."/>
            <person name="Fletcher S.J."/>
            <person name="Hayward A."/>
            <person name="Shaw L.M."/>
            <person name="Masouleh A.K."/>
            <person name="Furtado A."/>
            <person name="Henry R.J."/>
            <person name="Mitter N."/>
        </authorList>
    </citation>
    <scope>NUCLEOTIDE SEQUENCE [LARGE SCALE GENOMIC DNA]</scope>
    <source>
        <strain evidence="2">cv. Hass</strain>
    </source>
</reference>
<dbReference type="Proteomes" id="UP001234297">
    <property type="component" value="Chromosome 9"/>
</dbReference>
<organism evidence="1 2">
    <name type="scientific">Persea americana</name>
    <name type="common">Avocado</name>
    <dbReference type="NCBI Taxonomy" id="3435"/>
    <lineage>
        <taxon>Eukaryota</taxon>
        <taxon>Viridiplantae</taxon>
        <taxon>Streptophyta</taxon>
        <taxon>Embryophyta</taxon>
        <taxon>Tracheophyta</taxon>
        <taxon>Spermatophyta</taxon>
        <taxon>Magnoliopsida</taxon>
        <taxon>Magnoliidae</taxon>
        <taxon>Laurales</taxon>
        <taxon>Lauraceae</taxon>
        <taxon>Persea</taxon>
    </lineage>
</organism>
<keyword evidence="2" id="KW-1185">Reference proteome</keyword>
<name>A0ACC2KGN5_PERAE</name>
<evidence type="ECO:0000313" key="2">
    <source>
        <dbReference type="Proteomes" id="UP001234297"/>
    </source>
</evidence>
<dbReference type="EMBL" id="CM056817">
    <property type="protein sequence ID" value="KAJ8620129.1"/>
    <property type="molecule type" value="Genomic_DNA"/>
</dbReference>
<gene>
    <name evidence="1" type="ORF">MRB53_028658</name>
</gene>